<accession>A0A9X2RQ29</accession>
<evidence type="ECO:0000256" key="3">
    <source>
        <dbReference type="ARBA" id="ARBA00023163"/>
    </source>
</evidence>
<dbReference type="InterPro" id="IPR011990">
    <property type="entry name" value="TPR-like_helical_dom_sf"/>
</dbReference>
<dbReference type="EMBL" id="JANIID010000016">
    <property type="protein sequence ID" value="MCQ8771825.1"/>
    <property type="molecule type" value="Genomic_DNA"/>
</dbReference>
<dbReference type="SUPFAM" id="SSF47413">
    <property type="entry name" value="lambda repressor-like DNA-binding domains"/>
    <property type="match status" value="1"/>
</dbReference>
<dbReference type="SUPFAM" id="SSF48452">
    <property type="entry name" value="TPR-like"/>
    <property type="match status" value="1"/>
</dbReference>
<keyword evidence="2" id="KW-0238">DNA-binding</keyword>
<reference evidence="5" key="1">
    <citation type="submission" date="2022-06" db="EMBL/GenBank/DDBJ databases">
        <title>WGS of actinobacteria.</title>
        <authorList>
            <person name="Thawai C."/>
        </authorList>
    </citation>
    <scope>NUCLEOTIDE SEQUENCE</scope>
    <source>
        <strain evidence="5">AA8</strain>
    </source>
</reference>
<organism evidence="5 6">
    <name type="scientific">Streptomyces telluris</name>
    <dbReference type="NCBI Taxonomy" id="2720021"/>
    <lineage>
        <taxon>Bacteria</taxon>
        <taxon>Bacillati</taxon>
        <taxon>Actinomycetota</taxon>
        <taxon>Actinomycetes</taxon>
        <taxon>Kitasatosporales</taxon>
        <taxon>Streptomycetaceae</taxon>
        <taxon>Streptomyces</taxon>
    </lineage>
</organism>
<dbReference type="Pfam" id="PF13560">
    <property type="entry name" value="HTH_31"/>
    <property type="match status" value="1"/>
</dbReference>
<name>A0A9X2RQ29_9ACTN</name>
<evidence type="ECO:0000313" key="5">
    <source>
        <dbReference type="EMBL" id="MCQ8771825.1"/>
    </source>
</evidence>
<dbReference type="RefSeq" id="WP_168094963.1">
    <property type="nucleotide sequence ID" value="NZ_JAATER010000330.1"/>
</dbReference>
<dbReference type="Proteomes" id="UP001142374">
    <property type="component" value="Unassembled WGS sequence"/>
</dbReference>
<keyword evidence="1" id="KW-0805">Transcription regulation</keyword>
<dbReference type="Gene3D" id="1.10.260.40">
    <property type="entry name" value="lambda repressor-like DNA-binding domains"/>
    <property type="match status" value="1"/>
</dbReference>
<dbReference type="SMART" id="SM00530">
    <property type="entry name" value="HTH_XRE"/>
    <property type="match status" value="1"/>
</dbReference>
<dbReference type="GO" id="GO:0005829">
    <property type="term" value="C:cytosol"/>
    <property type="evidence" value="ECO:0007669"/>
    <property type="project" value="TreeGrafter"/>
</dbReference>
<evidence type="ECO:0000256" key="1">
    <source>
        <dbReference type="ARBA" id="ARBA00023015"/>
    </source>
</evidence>
<dbReference type="GO" id="GO:0003677">
    <property type="term" value="F:DNA binding"/>
    <property type="evidence" value="ECO:0007669"/>
    <property type="project" value="UniProtKB-KW"/>
</dbReference>
<comment type="caution">
    <text evidence="5">The sequence shown here is derived from an EMBL/GenBank/DDBJ whole genome shotgun (WGS) entry which is preliminary data.</text>
</comment>
<dbReference type="InterPro" id="IPR001387">
    <property type="entry name" value="Cro/C1-type_HTH"/>
</dbReference>
<protein>
    <submittedName>
        <fullName evidence="5">Helix-turn-helix domain-containing protein</fullName>
    </submittedName>
</protein>
<dbReference type="GO" id="GO:0003700">
    <property type="term" value="F:DNA-binding transcription factor activity"/>
    <property type="evidence" value="ECO:0007669"/>
    <property type="project" value="TreeGrafter"/>
</dbReference>
<keyword evidence="3" id="KW-0804">Transcription</keyword>
<dbReference type="PANTHER" id="PTHR46797:SF23">
    <property type="entry name" value="HTH-TYPE TRANSCRIPTIONAL REGULATOR SUTR"/>
    <property type="match status" value="1"/>
</dbReference>
<evidence type="ECO:0000256" key="2">
    <source>
        <dbReference type="ARBA" id="ARBA00023125"/>
    </source>
</evidence>
<proteinExistence type="predicted"/>
<dbReference type="InterPro" id="IPR050807">
    <property type="entry name" value="TransReg_Diox_bact_type"/>
</dbReference>
<sequence length="341" mass="37483">MRQRARYLPEQPGFGARLREIRQARGMMQAELAGPGMSPAYLSRLESGNRPPTERALAYLCDKLGVPAEVFGQENPDEAAQRLAVVLSGSVAEDADVVPLLLENLERPAEMDPAVRWQALWVLAEAYRTQGDREQEEQTLRALIAVGAEIGNPRLEVRARVQLARYLQACGRNREALDAAGTAHAVTAERAMPPLDSARALLVLVSLEADAGRIAEAAAHSDELLALVAELPARLRVEALWTASTVRIRQKRRSEAVQLLEQAMSELTCTGGDLTLWLRLRLAVSWLYLQMAPRDLGGAERRLREAGPAVELLGSTTYQREFFALCSYLAFHRGGDARPGS</sequence>
<dbReference type="Gene3D" id="1.25.40.10">
    <property type="entry name" value="Tetratricopeptide repeat domain"/>
    <property type="match status" value="1"/>
</dbReference>
<gene>
    <name evidence="5" type="ORF">NQU55_18940</name>
</gene>
<dbReference type="CDD" id="cd00093">
    <property type="entry name" value="HTH_XRE"/>
    <property type="match status" value="1"/>
</dbReference>
<keyword evidence="6" id="KW-1185">Reference proteome</keyword>
<dbReference type="InterPro" id="IPR010982">
    <property type="entry name" value="Lambda_DNA-bd_dom_sf"/>
</dbReference>
<evidence type="ECO:0000313" key="6">
    <source>
        <dbReference type="Proteomes" id="UP001142374"/>
    </source>
</evidence>
<feature type="domain" description="HTH cro/C1-type" evidence="4">
    <location>
        <begin position="18"/>
        <end position="71"/>
    </location>
</feature>
<evidence type="ECO:0000259" key="4">
    <source>
        <dbReference type="PROSITE" id="PS50943"/>
    </source>
</evidence>
<dbReference type="PROSITE" id="PS50943">
    <property type="entry name" value="HTH_CROC1"/>
    <property type="match status" value="1"/>
</dbReference>
<dbReference type="PANTHER" id="PTHR46797">
    <property type="entry name" value="HTH-TYPE TRANSCRIPTIONAL REGULATOR"/>
    <property type="match status" value="1"/>
</dbReference>
<dbReference type="AlphaFoldDB" id="A0A9X2RQ29"/>